<evidence type="ECO:0000256" key="9">
    <source>
        <dbReference type="ARBA" id="ARBA00023125"/>
    </source>
</evidence>
<dbReference type="Proteomes" id="UP000579945">
    <property type="component" value="Unassembled WGS sequence"/>
</dbReference>
<keyword evidence="8" id="KW-0267">Excision nuclease</keyword>
<evidence type="ECO:0000256" key="10">
    <source>
        <dbReference type="ARBA" id="ARBA00023204"/>
    </source>
</evidence>
<evidence type="ECO:0000256" key="8">
    <source>
        <dbReference type="ARBA" id="ARBA00022881"/>
    </source>
</evidence>
<keyword evidence="5" id="KW-0227">DNA damage</keyword>
<comment type="subcellular location">
    <subcellularLocation>
        <location evidence="1">Cytoplasm</location>
    </subcellularLocation>
</comment>
<dbReference type="GeneID" id="95388248"/>
<dbReference type="RefSeq" id="WP_376773114.1">
    <property type="nucleotide sequence ID" value="NZ_JACIBV010000001.1"/>
</dbReference>
<dbReference type="PANTHER" id="PTHR43152">
    <property type="entry name" value="UVRABC SYSTEM PROTEIN A"/>
    <property type="match status" value="1"/>
</dbReference>
<dbReference type="PANTHER" id="PTHR43152:SF1">
    <property type="entry name" value="UVRA PROTEIN"/>
    <property type="match status" value="1"/>
</dbReference>
<evidence type="ECO:0000256" key="5">
    <source>
        <dbReference type="ARBA" id="ARBA00022763"/>
    </source>
</evidence>
<reference evidence="14 15" key="1">
    <citation type="submission" date="2020-08" db="EMBL/GenBank/DDBJ databases">
        <title>Sequencing the genomes of 1000 actinobacteria strains.</title>
        <authorList>
            <person name="Klenk H.-P."/>
        </authorList>
    </citation>
    <scope>NUCLEOTIDE SEQUENCE [LARGE SCALE GENOMIC DNA]</scope>
    <source>
        <strain evidence="14 15">DSM 44320</strain>
    </source>
</reference>
<proteinExistence type="inferred from homology"/>
<evidence type="ECO:0000256" key="4">
    <source>
        <dbReference type="ARBA" id="ARBA00022741"/>
    </source>
</evidence>
<dbReference type="GO" id="GO:0003677">
    <property type="term" value="F:DNA binding"/>
    <property type="evidence" value="ECO:0007669"/>
    <property type="project" value="UniProtKB-KW"/>
</dbReference>
<dbReference type="GO" id="GO:0005737">
    <property type="term" value="C:cytoplasm"/>
    <property type="evidence" value="ECO:0007669"/>
    <property type="project" value="UniProtKB-SubCell"/>
</dbReference>
<dbReference type="GO" id="GO:0004518">
    <property type="term" value="F:nuclease activity"/>
    <property type="evidence" value="ECO:0007669"/>
    <property type="project" value="UniProtKB-KW"/>
</dbReference>
<evidence type="ECO:0000256" key="6">
    <source>
        <dbReference type="ARBA" id="ARBA00022769"/>
    </source>
</evidence>
<keyword evidence="6" id="KW-0228">DNA excision</keyword>
<protein>
    <recommendedName>
        <fullName evidence="12">UvrABC system protein A</fullName>
    </recommendedName>
    <alternativeName>
        <fullName evidence="13">Excinuclease ABC subunit A</fullName>
    </alternativeName>
</protein>
<comment type="similarity">
    <text evidence="11">Belongs to the ABC transporter superfamily. UvrA family.</text>
</comment>
<comment type="caution">
    <text evidence="14">The sequence shown here is derived from an EMBL/GenBank/DDBJ whole genome shotgun (WGS) entry which is preliminary data.</text>
</comment>
<dbReference type="GO" id="GO:0006281">
    <property type="term" value="P:DNA repair"/>
    <property type="evidence" value="ECO:0007669"/>
    <property type="project" value="UniProtKB-KW"/>
</dbReference>
<evidence type="ECO:0000256" key="7">
    <source>
        <dbReference type="ARBA" id="ARBA00022840"/>
    </source>
</evidence>
<gene>
    <name evidence="14" type="ORF">FHR33_001706</name>
</gene>
<evidence type="ECO:0000256" key="12">
    <source>
        <dbReference type="ARBA" id="ARBA00039316"/>
    </source>
</evidence>
<evidence type="ECO:0000256" key="1">
    <source>
        <dbReference type="ARBA" id="ARBA00004496"/>
    </source>
</evidence>
<keyword evidence="7" id="KW-0067">ATP-binding</keyword>
<accession>A0A7W5V1A2</accession>
<keyword evidence="15" id="KW-1185">Reference proteome</keyword>
<keyword evidence="10" id="KW-0234">DNA repair</keyword>
<evidence type="ECO:0000256" key="13">
    <source>
        <dbReference type="ARBA" id="ARBA00042156"/>
    </source>
</evidence>
<sequence>MPALEFAARAGDCHALAGAHLQQVGLEPSGTERASTLYLLDEPTAGLHPADTEVLMRQLGALVDGGATVVVVEHDLDVILAADHVIDLGPGGGEQGGTIVAQGTPEEVAAVPGSRTAPYLRAHLPGFRP</sequence>
<dbReference type="EMBL" id="JACIBV010000001">
    <property type="protein sequence ID" value="MBB3725846.1"/>
    <property type="molecule type" value="Genomic_DNA"/>
</dbReference>
<keyword evidence="2" id="KW-0963">Cytoplasm</keyword>
<dbReference type="Gene3D" id="3.40.50.300">
    <property type="entry name" value="P-loop containing nucleotide triphosphate hydrolases"/>
    <property type="match status" value="1"/>
</dbReference>
<keyword evidence="9" id="KW-0238">DNA-binding</keyword>
<evidence type="ECO:0000313" key="14">
    <source>
        <dbReference type="EMBL" id="MBB3725846.1"/>
    </source>
</evidence>
<evidence type="ECO:0000256" key="2">
    <source>
        <dbReference type="ARBA" id="ARBA00022490"/>
    </source>
</evidence>
<evidence type="ECO:0000256" key="3">
    <source>
        <dbReference type="ARBA" id="ARBA00022737"/>
    </source>
</evidence>
<name>A0A7W5V1A2_9ACTN</name>
<evidence type="ECO:0000256" key="11">
    <source>
        <dbReference type="ARBA" id="ARBA00038000"/>
    </source>
</evidence>
<organism evidence="14 15">
    <name type="scientific">Nonomuraea dietziae</name>
    <dbReference type="NCBI Taxonomy" id="65515"/>
    <lineage>
        <taxon>Bacteria</taxon>
        <taxon>Bacillati</taxon>
        <taxon>Actinomycetota</taxon>
        <taxon>Actinomycetes</taxon>
        <taxon>Streptosporangiales</taxon>
        <taxon>Streptosporangiaceae</taxon>
        <taxon>Nonomuraea</taxon>
    </lineage>
</organism>
<dbReference type="InterPro" id="IPR027417">
    <property type="entry name" value="P-loop_NTPase"/>
</dbReference>
<dbReference type="AlphaFoldDB" id="A0A7W5V1A2"/>
<dbReference type="GO" id="GO:0005524">
    <property type="term" value="F:ATP binding"/>
    <property type="evidence" value="ECO:0007669"/>
    <property type="project" value="UniProtKB-KW"/>
</dbReference>
<keyword evidence="4" id="KW-0547">Nucleotide-binding</keyword>
<keyword evidence="3" id="KW-0677">Repeat</keyword>
<evidence type="ECO:0000313" key="15">
    <source>
        <dbReference type="Proteomes" id="UP000579945"/>
    </source>
</evidence>
<dbReference type="SUPFAM" id="SSF52540">
    <property type="entry name" value="P-loop containing nucleoside triphosphate hydrolases"/>
    <property type="match status" value="1"/>
</dbReference>